<reference evidence="3" key="1">
    <citation type="submission" date="2021-05" db="EMBL/GenBank/DDBJ databases">
        <authorList>
            <person name="Alioto T."/>
            <person name="Alioto T."/>
            <person name="Gomez Garrido J."/>
        </authorList>
    </citation>
    <scope>NUCLEOTIDE SEQUENCE</scope>
</reference>
<dbReference type="AlphaFoldDB" id="A0A8D8RKH4"/>
<evidence type="ECO:0000313" key="3">
    <source>
        <dbReference type="EMBL" id="CAG6653079.1"/>
    </source>
</evidence>
<dbReference type="EMBL" id="HBUF01338915">
    <property type="protein sequence ID" value="CAG6699163.1"/>
    <property type="molecule type" value="Transcribed_RNA"/>
</dbReference>
<keyword evidence="2" id="KW-0732">Signal</keyword>
<proteinExistence type="predicted"/>
<evidence type="ECO:0000256" key="1">
    <source>
        <dbReference type="SAM" id="MobiDB-lite"/>
    </source>
</evidence>
<name>A0A8D8RKH4_9HEMI</name>
<dbReference type="EMBL" id="HBUF01171959">
    <property type="protein sequence ID" value="CAG6652947.1"/>
    <property type="molecule type" value="Transcribed_RNA"/>
</dbReference>
<organism evidence="3">
    <name type="scientific">Cacopsylla melanoneura</name>
    <dbReference type="NCBI Taxonomy" id="428564"/>
    <lineage>
        <taxon>Eukaryota</taxon>
        <taxon>Metazoa</taxon>
        <taxon>Ecdysozoa</taxon>
        <taxon>Arthropoda</taxon>
        <taxon>Hexapoda</taxon>
        <taxon>Insecta</taxon>
        <taxon>Pterygota</taxon>
        <taxon>Neoptera</taxon>
        <taxon>Paraneoptera</taxon>
        <taxon>Hemiptera</taxon>
        <taxon>Sternorrhyncha</taxon>
        <taxon>Psylloidea</taxon>
        <taxon>Psyllidae</taxon>
        <taxon>Psyllinae</taxon>
        <taxon>Cacopsylla</taxon>
    </lineage>
</organism>
<feature type="region of interest" description="Disordered" evidence="1">
    <location>
        <begin position="319"/>
        <end position="339"/>
    </location>
</feature>
<feature type="signal peptide" evidence="2">
    <location>
        <begin position="1"/>
        <end position="21"/>
    </location>
</feature>
<dbReference type="PROSITE" id="PS51257">
    <property type="entry name" value="PROKAR_LIPOPROTEIN"/>
    <property type="match status" value="1"/>
</dbReference>
<dbReference type="EMBL" id="HBUF01172009">
    <property type="protein sequence ID" value="CAG6653079.1"/>
    <property type="molecule type" value="Transcribed_RNA"/>
</dbReference>
<dbReference type="EMBL" id="HBUF01171888">
    <property type="protein sequence ID" value="CAG6652740.1"/>
    <property type="molecule type" value="Transcribed_RNA"/>
</dbReference>
<feature type="region of interest" description="Disordered" evidence="1">
    <location>
        <begin position="229"/>
        <end position="252"/>
    </location>
</feature>
<evidence type="ECO:0000256" key="2">
    <source>
        <dbReference type="SAM" id="SignalP"/>
    </source>
</evidence>
<feature type="chain" id="PRO_5036428572" evidence="2">
    <location>
        <begin position="22"/>
        <end position="339"/>
    </location>
</feature>
<sequence length="339" mass="37549">MKTSCVSVTSVLCACFGLVLAAPAPEHSVFQRNGLQREQEGALHREPFEPLSPFQISHTNVPAGGNIIVVPPTISVDPTLPKTAPVDNYQALGLNRNFNFLNHFEVLNKDALVGLLIEKDIPFYVKTVVEPQKPVQTKIHVMRVPKKHEQTTPLPDLNLNMVEIVNVNNATKENNDDGYESITNVKQVESLVAASRKLSNSDVLVKVTERRAEDVSVEQETPFLTVTDAVQSASPNNNLTHSDDTPLQNDDPNVSPPTTLAPVYEHAVIYTPEKRPDSKTIWEHIGSAYDKAKEKTSEFVEKAKDKTDKFIDKAREKAKDVLNSNESKSKEIVNPADDI</sequence>
<accession>A0A8D8RKH4</accession>
<protein>
    <submittedName>
        <fullName evidence="3">Uncharacterized protein</fullName>
    </submittedName>
</protein>